<keyword evidence="2" id="KW-1185">Reference proteome</keyword>
<proteinExistence type="predicted"/>
<organism evidence="1 2">
    <name type="scientific">Plakobranchus ocellatus</name>
    <dbReference type="NCBI Taxonomy" id="259542"/>
    <lineage>
        <taxon>Eukaryota</taxon>
        <taxon>Metazoa</taxon>
        <taxon>Spiralia</taxon>
        <taxon>Lophotrochozoa</taxon>
        <taxon>Mollusca</taxon>
        <taxon>Gastropoda</taxon>
        <taxon>Heterobranchia</taxon>
        <taxon>Euthyneura</taxon>
        <taxon>Panpulmonata</taxon>
        <taxon>Sacoglossa</taxon>
        <taxon>Placobranchoidea</taxon>
        <taxon>Plakobranchidae</taxon>
        <taxon>Plakobranchus</taxon>
    </lineage>
</organism>
<evidence type="ECO:0000313" key="1">
    <source>
        <dbReference type="EMBL" id="GFO30789.1"/>
    </source>
</evidence>
<comment type="caution">
    <text evidence="1">The sequence shown here is derived from an EMBL/GenBank/DDBJ whole genome shotgun (WGS) entry which is preliminary data.</text>
</comment>
<sequence length="136" mass="15779">MQNQGIGQNIWLWVNSHRCWLKQRESKLVLNEILKSLMQDAREKARKTPAGENWRSLNPQNFAENRRSNSRLRKSAHFGKNQSMLYPIVTVSVCRIFEDHLVRRSLLMLSALISPISGAQGISIVKELLRSRQRRG</sequence>
<dbReference type="EMBL" id="BLXT01006265">
    <property type="protein sequence ID" value="GFO30789.1"/>
    <property type="molecule type" value="Genomic_DNA"/>
</dbReference>
<accession>A0AAV4CHV6</accession>
<evidence type="ECO:0000313" key="2">
    <source>
        <dbReference type="Proteomes" id="UP000735302"/>
    </source>
</evidence>
<protein>
    <submittedName>
        <fullName evidence="1">Uncharacterized protein</fullName>
    </submittedName>
</protein>
<name>A0AAV4CHV6_9GAST</name>
<reference evidence="1 2" key="1">
    <citation type="journal article" date="2021" name="Elife">
        <title>Chloroplast acquisition without the gene transfer in kleptoplastic sea slugs, Plakobranchus ocellatus.</title>
        <authorList>
            <person name="Maeda T."/>
            <person name="Takahashi S."/>
            <person name="Yoshida T."/>
            <person name="Shimamura S."/>
            <person name="Takaki Y."/>
            <person name="Nagai Y."/>
            <person name="Toyoda A."/>
            <person name="Suzuki Y."/>
            <person name="Arimoto A."/>
            <person name="Ishii H."/>
            <person name="Satoh N."/>
            <person name="Nishiyama T."/>
            <person name="Hasebe M."/>
            <person name="Maruyama T."/>
            <person name="Minagawa J."/>
            <person name="Obokata J."/>
            <person name="Shigenobu S."/>
        </authorList>
    </citation>
    <scope>NUCLEOTIDE SEQUENCE [LARGE SCALE GENOMIC DNA]</scope>
</reference>
<dbReference type="AlphaFoldDB" id="A0AAV4CHV6"/>
<gene>
    <name evidence="1" type="ORF">PoB_005729400</name>
</gene>
<dbReference type="Proteomes" id="UP000735302">
    <property type="component" value="Unassembled WGS sequence"/>
</dbReference>